<sequence length="516" mass="55886">MSEKAEGKVYLVGAGPGDPGLMTIRGRDCLARADVVVYDYLANPLFLTYASPGAERLYVGKKGGCHTMSQGEINALIIAKAKEGKTVVRLKGGDPFIFGRGGEEAEELVSAGVPFEIVPGVTSAIAVPAYAGIPLTHRDYTSTVAFVTGHEDPTKEGSDIAWDKLALGAGTIVFLMGVGHIDLIASQLTANGRPPETPVAVIRRGTLPEQKTVVGTLADIAGQVEELKLKPPAIIVVGGVVNLRGTLEWYEKRPLFGRKVVVTRAREQASEFLAILRELGAECIEFPTIEVVPPEAWEPLDAAIRSLDVYDWLLFTSVNGVRFFLERLAAAGKDVRDLKGIRIAAIGPKTARTWKDFGIEPDLVPVEYRAEAVIAAFGSRGVSGLRILLPRAEKAREILPEELRNMGAQVDLVPAYRTHRPTGAVDRVRELLERDEVDLVTFTSSSTVTHFLEMFDGVCGGESPPWLGRVRTGCIGPITAETARKKGFGVDLIPERYTIESFVQAIVAYFAAMPRR</sequence>
<evidence type="ECO:0000259" key="11">
    <source>
        <dbReference type="Pfam" id="PF00590"/>
    </source>
</evidence>
<dbReference type="NCBIfam" id="NF004790">
    <property type="entry name" value="PRK06136.1"/>
    <property type="match status" value="1"/>
</dbReference>
<dbReference type="NCBIfam" id="TIGR01469">
    <property type="entry name" value="cobA_cysG_Cterm"/>
    <property type="match status" value="1"/>
</dbReference>
<dbReference type="InterPro" id="IPR014777">
    <property type="entry name" value="4pyrrole_Mease_sub1"/>
</dbReference>
<feature type="domain" description="Tetrapyrrole biosynthesis uroporphyrinogen III synthase" evidence="12">
    <location>
        <begin position="271"/>
        <end position="504"/>
    </location>
</feature>
<dbReference type="SUPFAM" id="SSF69618">
    <property type="entry name" value="HemD-like"/>
    <property type="match status" value="1"/>
</dbReference>
<dbReference type="CDD" id="cd11642">
    <property type="entry name" value="SUMT"/>
    <property type="match status" value="1"/>
</dbReference>
<dbReference type="InterPro" id="IPR036108">
    <property type="entry name" value="4pyrrol_syn_uPrphyn_synt_sf"/>
</dbReference>
<dbReference type="Gene3D" id="3.30.950.10">
    <property type="entry name" value="Methyltransferase, Cobalt-precorrin-4 Transmethylase, Domain 2"/>
    <property type="match status" value="1"/>
</dbReference>
<dbReference type="CDD" id="cd06578">
    <property type="entry name" value="HemD"/>
    <property type="match status" value="1"/>
</dbReference>
<dbReference type="Pfam" id="PF00590">
    <property type="entry name" value="TP_methylase"/>
    <property type="match status" value="1"/>
</dbReference>
<dbReference type="GO" id="GO:0019354">
    <property type="term" value="P:siroheme biosynthetic process"/>
    <property type="evidence" value="ECO:0007669"/>
    <property type="project" value="UniProtKB-UniPathway"/>
</dbReference>
<evidence type="ECO:0000256" key="3">
    <source>
        <dbReference type="ARBA" id="ARBA00022573"/>
    </source>
</evidence>
<evidence type="ECO:0000256" key="10">
    <source>
        <dbReference type="RuleBase" id="RU003960"/>
    </source>
</evidence>
<dbReference type="GO" id="GO:0004851">
    <property type="term" value="F:uroporphyrin-III C-methyltransferase activity"/>
    <property type="evidence" value="ECO:0007669"/>
    <property type="project" value="UniProtKB-EC"/>
</dbReference>
<evidence type="ECO:0000256" key="1">
    <source>
        <dbReference type="ARBA" id="ARBA00005879"/>
    </source>
</evidence>
<reference evidence="13" key="1">
    <citation type="submission" date="2018-07" db="EMBL/GenBank/DDBJ databases">
        <authorList>
            <consortium name="Genoscope - CEA"/>
            <person name="William W."/>
        </authorList>
    </citation>
    <scope>NUCLEOTIDE SEQUENCE</scope>
    <source>
        <strain evidence="13">IK1</strain>
    </source>
</reference>
<dbReference type="GO" id="GO:0009236">
    <property type="term" value="P:cobalamin biosynthetic process"/>
    <property type="evidence" value="ECO:0007669"/>
    <property type="project" value="UniProtKB-KW"/>
</dbReference>
<dbReference type="EC" id="2.1.1.107" evidence="2"/>
<comment type="similarity">
    <text evidence="1 10">Belongs to the precorrin methyltransferase family.</text>
</comment>
<dbReference type="GO" id="GO:0032259">
    <property type="term" value="P:methylation"/>
    <property type="evidence" value="ECO:0007669"/>
    <property type="project" value="UniProtKB-KW"/>
</dbReference>
<keyword evidence="7" id="KW-0627">Porphyrin biosynthesis</keyword>
<dbReference type="FunFam" id="3.40.1010.10:FF:000001">
    <property type="entry name" value="Siroheme synthase"/>
    <property type="match status" value="1"/>
</dbReference>
<dbReference type="InterPro" id="IPR000878">
    <property type="entry name" value="4pyrrol_Mease"/>
</dbReference>
<comment type="pathway">
    <text evidence="9">Cofactor biosynthesis; adenosylcobalamin biosynthesis; precorrin-2 from uroporphyrinogen III: step 1/1.</text>
</comment>
<evidence type="ECO:0000259" key="12">
    <source>
        <dbReference type="Pfam" id="PF02602"/>
    </source>
</evidence>
<dbReference type="AlphaFoldDB" id="A0A653AGK9"/>
<evidence type="ECO:0000256" key="4">
    <source>
        <dbReference type="ARBA" id="ARBA00022603"/>
    </source>
</evidence>
<name>A0A653AGK9_UNCDX</name>
<dbReference type="PANTHER" id="PTHR45790:SF3">
    <property type="entry name" value="S-ADENOSYL-L-METHIONINE-DEPENDENT UROPORPHYRINOGEN III METHYLTRANSFERASE, CHLOROPLASTIC"/>
    <property type="match status" value="1"/>
</dbReference>
<dbReference type="InterPro" id="IPR014776">
    <property type="entry name" value="4pyrrole_Mease_sub2"/>
</dbReference>
<dbReference type="SUPFAM" id="SSF53790">
    <property type="entry name" value="Tetrapyrrole methylase"/>
    <property type="match status" value="1"/>
</dbReference>
<comment type="pathway">
    <text evidence="8">Porphyrin-containing compound metabolism; siroheme biosynthesis; precorrin-2 from uroporphyrinogen III: step 1/1.</text>
</comment>
<protein>
    <recommendedName>
        <fullName evidence="2">uroporphyrinogen-III C-methyltransferase</fullName>
        <ecNumber evidence="2">2.1.1.107</ecNumber>
    </recommendedName>
</protein>
<dbReference type="InterPro" id="IPR035996">
    <property type="entry name" value="4pyrrol_Methylase_sf"/>
</dbReference>
<dbReference type="UniPathway" id="UPA00262">
    <property type="reaction ID" value="UER00211"/>
</dbReference>
<evidence type="ECO:0000256" key="9">
    <source>
        <dbReference type="ARBA" id="ARBA00060548"/>
    </source>
</evidence>
<evidence type="ECO:0000256" key="7">
    <source>
        <dbReference type="ARBA" id="ARBA00023244"/>
    </source>
</evidence>
<keyword evidence="5 10" id="KW-0808">Transferase</keyword>
<keyword evidence="3" id="KW-0169">Cobalamin biosynthesis</keyword>
<dbReference type="PROSITE" id="PS00839">
    <property type="entry name" value="SUMT_1"/>
    <property type="match status" value="1"/>
</dbReference>
<keyword evidence="6" id="KW-0949">S-adenosyl-L-methionine</keyword>
<evidence type="ECO:0000256" key="8">
    <source>
        <dbReference type="ARBA" id="ARBA00025705"/>
    </source>
</evidence>
<dbReference type="InterPro" id="IPR050161">
    <property type="entry name" value="Siro_Cobalamin_biosynth"/>
</dbReference>
<dbReference type="Pfam" id="PF02602">
    <property type="entry name" value="HEM4"/>
    <property type="match status" value="1"/>
</dbReference>
<dbReference type="PANTHER" id="PTHR45790">
    <property type="entry name" value="SIROHEME SYNTHASE-RELATED"/>
    <property type="match status" value="1"/>
</dbReference>
<gene>
    <name evidence="13" type="primary">cobA</name>
    <name evidence="13" type="ORF">TRIP_B50161</name>
</gene>
<accession>A0A653AGK9</accession>
<dbReference type="InterPro" id="IPR003043">
    <property type="entry name" value="Uropor_MeTrfase_CS"/>
</dbReference>
<dbReference type="FunFam" id="3.30.950.10:FF:000001">
    <property type="entry name" value="Siroheme synthase"/>
    <property type="match status" value="1"/>
</dbReference>
<evidence type="ECO:0000256" key="2">
    <source>
        <dbReference type="ARBA" id="ARBA00012162"/>
    </source>
</evidence>
<proteinExistence type="inferred from homology"/>
<evidence type="ECO:0000256" key="6">
    <source>
        <dbReference type="ARBA" id="ARBA00022691"/>
    </source>
</evidence>
<dbReference type="Gene3D" id="3.40.50.10090">
    <property type="match status" value="2"/>
</dbReference>
<dbReference type="EMBL" id="UPXX01000032">
    <property type="protein sequence ID" value="VBB47149.1"/>
    <property type="molecule type" value="Genomic_DNA"/>
</dbReference>
<dbReference type="Gene3D" id="3.40.1010.10">
    <property type="entry name" value="Cobalt-precorrin-4 Transmethylase, Domain 1"/>
    <property type="match status" value="1"/>
</dbReference>
<feature type="domain" description="Tetrapyrrole methylase" evidence="11">
    <location>
        <begin position="8"/>
        <end position="220"/>
    </location>
</feature>
<evidence type="ECO:0000256" key="5">
    <source>
        <dbReference type="ARBA" id="ARBA00022679"/>
    </source>
</evidence>
<evidence type="ECO:0000313" key="13">
    <source>
        <dbReference type="EMBL" id="VBB47149.1"/>
    </source>
</evidence>
<organism evidence="13">
    <name type="scientific">Uncultured Desulfatiglans sp</name>
    <dbReference type="NCBI Taxonomy" id="1748965"/>
    <lineage>
        <taxon>Bacteria</taxon>
        <taxon>Pseudomonadati</taxon>
        <taxon>Thermodesulfobacteriota</taxon>
        <taxon>Desulfobacteria</taxon>
        <taxon>Desulfatiglandales</taxon>
        <taxon>Desulfatiglandaceae</taxon>
        <taxon>Desulfatiglans</taxon>
        <taxon>environmental samples</taxon>
    </lineage>
</organism>
<dbReference type="InterPro" id="IPR006366">
    <property type="entry name" value="CobA/CysG_C"/>
</dbReference>
<dbReference type="PROSITE" id="PS00840">
    <property type="entry name" value="SUMT_2"/>
    <property type="match status" value="1"/>
</dbReference>
<keyword evidence="4 10" id="KW-0489">Methyltransferase</keyword>
<dbReference type="GO" id="GO:0004852">
    <property type="term" value="F:uroporphyrinogen-III synthase activity"/>
    <property type="evidence" value="ECO:0007669"/>
    <property type="project" value="InterPro"/>
</dbReference>
<dbReference type="InterPro" id="IPR003754">
    <property type="entry name" value="4pyrrol_synth_uPrphyn_synth"/>
</dbReference>